<keyword evidence="2" id="KW-0378">Hydrolase</keyword>
<dbReference type="Gene3D" id="3.60.21.10">
    <property type="match status" value="1"/>
</dbReference>
<keyword evidence="1" id="KW-0732">Signal</keyword>
<dbReference type="Pfam" id="PF02872">
    <property type="entry name" value="5_nucleotid_C"/>
    <property type="match status" value="1"/>
</dbReference>
<feature type="domain" description="Calcineurin-like phosphoesterase" evidence="3">
    <location>
        <begin position="91"/>
        <end position="338"/>
    </location>
</feature>
<accession>A0ABT6P5P7</accession>
<name>A0ABT6P5P7_9BACT</name>
<dbReference type="InterPro" id="IPR029052">
    <property type="entry name" value="Metallo-depent_PP-like"/>
</dbReference>
<dbReference type="Gene3D" id="3.90.780.10">
    <property type="entry name" value="5'-Nucleotidase, C-terminal domain"/>
    <property type="match status" value="1"/>
</dbReference>
<evidence type="ECO:0000313" key="6">
    <source>
        <dbReference type="Proteomes" id="UP001160301"/>
    </source>
</evidence>
<sequence length="620" mass="63540">MALRRRGDRFSKGPLVTIAGVLLASCLLPLTSCSDEGETNADAGATSGHGGAGGVGGSGGVGAVGGTGGAGGAGGAGGTGGAGPSLVDVQILGFNDFHGNLEPPTGSSGQIKLPDMTLVNAGGAAYFATHIAALRAQNVNTVVVSAGDLIGASPLVSALFHEEPTIESMNMIGLDINGVGNHEFDQGAAELLRLQYGGCSPVDGCADGTFFPGADFKFLAANVVVDTTTGKTLFPRYDIREFDGAKVAFIGMTLEATPSIVTPTGIAGLTFTDEVETVNEIVPELQAQGIEAIVVIVHEGGYPTGFFDECPGISGPIVEIAANLSDAVDVIVSGHTHQAYNCVLSGKIVTSAASYGRLVADIDLTIDKATGHVVDKKAANMIVTRDLSDPMVEAFVQTYKDLAAPLASKQVGSITADLYKPVPQALPQSSSMGMIIADAQLEATKAPNLGGAQIAFMNPGGVRADLVHAASAGEMADGIVTYGEIFTVQPFGNSLVVMTLTGEQIKQLLEQQFQQNAQGMPIVRLLEISEGFTYTYTLSGMAGARVDFASMKLNGVPIEANASYRVTVNSFLAAGGDSFTVLVQGTDRLGGALDLEALQVYFAAHSPVSPPALDRITALP</sequence>
<evidence type="ECO:0000256" key="1">
    <source>
        <dbReference type="ARBA" id="ARBA00022729"/>
    </source>
</evidence>
<protein>
    <submittedName>
        <fullName evidence="5">Bifunctional metallophosphatase/5'-nucleotidase</fullName>
    </submittedName>
</protein>
<gene>
    <name evidence="5" type="ORF">QHF89_40545</name>
</gene>
<evidence type="ECO:0000259" key="3">
    <source>
        <dbReference type="Pfam" id="PF00149"/>
    </source>
</evidence>
<comment type="caution">
    <text evidence="5">The sequence shown here is derived from an EMBL/GenBank/DDBJ whole genome shotgun (WGS) entry which is preliminary data.</text>
</comment>
<evidence type="ECO:0000313" key="5">
    <source>
        <dbReference type="EMBL" id="MDI1435864.1"/>
    </source>
</evidence>
<dbReference type="Pfam" id="PF00149">
    <property type="entry name" value="Metallophos"/>
    <property type="match status" value="1"/>
</dbReference>
<dbReference type="PANTHER" id="PTHR11575">
    <property type="entry name" value="5'-NUCLEOTIDASE-RELATED"/>
    <property type="match status" value="1"/>
</dbReference>
<evidence type="ECO:0000259" key="4">
    <source>
        <dbReference type="Pfam" id="PF02872"/>
    </source>
</evidence>
<organism evidence="5 6">
    <name type="scientific">Polyangium sorediatum</name>
    <dbReference type="NCBI Taxonomy" id="889274"/>
    <lineage>
        <taxon>Bacteria</taxon>
        <taxon>Pseudomonadati</taxon>
        <taxon>Myxococcota</taxon>
        <taxon>Polyangia</taxon>
        <taxon>Polyangiales</taxon>
        <taxon>Polyangiaceae</taxon>
        <taxon>Polyangium</taxon>
    </lineage>
</organism>
<dbReference type="SUPFAM" id="SSF55816">
    <property type="entry name" value="5'-nucleotidase (syn. UDP-sugar hydrolase), C-terminal domain"/>
    <property type="match status" value="1"/>
</dbReference>
<dbReference type="InterPro" id="IPR004843">
    <property type="entry name" value="Calcineurin-like_PHP"/>
</dbReference>
<dbReference type="EMBL" id="JARZHI010000067">
    <property type="protein sequence ID" value="MDI1435864.1"/>
    <property type="molecule type" value="Genomic_DNA"/>
</dbReference>
<dbReference type="InterPro" id="IPR036907">
    <property type="entry name" value="5'-Nucleotdase_C_sf"/>
</dbReference>
<dbReference type="PROSITE" id="PS51257">
    <property type="entry name" value="PROKAR_LIPOPROTEIN"/>
    <property type="match status" value="1"/>
</dbReference>
<dbReference type="InterPro" id="IPR008334">
    <property type="entry name" value="5'-Nucleotdase_C"/>
</dbReference>
<dbReference type="PRINTS" id="PR01607">
    <property type="entry name" value="APYRASEFAMLY"/>
</dbReference>
<dbReference type="InterPro" id="IPR006179">
    <property type="entry name" value="5_nucleotidase/apyrase"/>
</dbReference>
<proteinExistence type="inferred from homology"/>
<keyword evidence="6" id="KW-1185">Reference proteome</keyword>
<comment type="similarity">
    <text evidence="2">Belongs to the 5'-nucleotidase family.</text>
</comment>
<evidence type="ECO:0000256" key="2">
    <source>
        <dbReference type="RuleBase" id="RU362119"/>
    </source>
</evidence>
<reference evidence="5 6" key="1">
    <citation type="submission" date="2023-04" db="EMBL/GenBank/DDBJ databases">
        <title>The genome sequence of Polyangium sorediatum DSM14670.</title>
        <authorList>
            <person name="Zhang X."/>
        </authorList>
    </citation>
    <scope>NUCLEOTIDE SEQUENCE [LARGE SCALE GENOMIC DNA]</scope>
    <source>
        <strain evidence="5 6">DSM 14670</strain>
    </source>
</reference>
<keyword evidence="2" id="KW-0547">Nucleotide-binding</keyword>
<feature type="domain" description="5'-Nucleotidase C-terminal" evidence="4">
    <location>
        <begin position="428"/>
        <end position="583"/>
    </location>
</feature>
<dbReference type="PANTHER" id="PTHR11575:SF24">
    <property type="entry name" value="5'-NUCLEOTIDASE"/>
    <property type="match status" value="1"/>
</dbReference>
<dbReference type="RefSeq" id="WP_136973223.1">
    <property type="nucleotide sequence ID" value="NZ_JARZHI010000067.1"/>
</dbReference>
<dbReference type="Proteomes" id="UP001160301">
    <property type="component" value="Unassembled WGS sequence"/>
</dbReference>
<dbReference type="SUPFAM" id="SSF56300">
    <property type="entry name" value="Metallo-dependent phosphatases"/>
    <property type="match status" value="1"/>
</dbReference>